<sequence length="148" mass="16687">MILDLSWRKLIDKESHENQQHNVSHQLLHRGGEEVPGVIGPSLSFRLEIVRTWKRALHFGIVIAWAASTTLVNRSILFVDVSVSAVLYVMVLGSQTRSSPYHVIEVAVGTEGDILINIVEGLSHHQPEPKSLKLRNSFGIELPKFYER</sequence>
<accession>A0A1E3QVG8</accession>
<dbReference type="GeneID" id="30144668"/>
<reference evidence="2" key="1">
    <citation type="submission" date="2016-05" db="EMBL/GenBank/DDBJ databases">
        <title>Comparative genomics of biotechnologically important yeasts.</title>
        <authorList>
            <consortium name="DOE Joint Genome Institute"/>
            <person name="Riley R."/>
            <person name="Haridas S."/>
            <person name="Wolfe K.H."/>
            <person name="Lopes M.R."/>
            <person name="Hittinger C.T."/>
            <person name="Goker M."/>
            <person name="Salamov A."/>
            <person name="Wisecaver J."/>
            <person name="Long T.M."/>
            <person name="Aerts A.L."/>
            <person name="Barry K."/>
            <person name="Choi C."/>
            <person name="Clum A."/>
            <person name="Coughlan A.Y."/>
            <person name="Deshpande S."/>
            <person name="Douglass A.P."/>
            <person name="Hanson S.J."/>
            <person name="Klenk H.-P."/>
            <person name="Labutti K."/>
            <person name="Lapidus A."/>
            <person name="Lindquist E."/>
            <person name="Lipzen A."/>
            <person name="Meier-Kolthoff J.P."/>
            <person name="Ohm R.A."/>
            <person name="Otillar R.P."/>
            <person name="Pangilinan J."/>
            <person name="Peng Y."/>
            <person name="Rokas A."/>
            <person name="Rosa C.A."/>
            <person name="Scheuner C."/>
            <person name="Sibirny A.A."/>
            <person name="Slot J.C."/>
            <person name="Stielow J.B."/>
            <person name="Sun H."/>
            <person name="Kurtzman C.P."/>
            <person name="Blackwell M."/>
            <person name="Grigoriev I.V."/>
            <person name="Jeffries T.W."/>
        </authorList>
    </citation>
    <scope>NUCLEOTIDE SEQUENCE [LARGE SCALE GENOMIC DNA]</scope>
    <source>
        <strain evidence="2">NRRL Y-12698</strain>
    </source>
</reference>
<evidence type="ECO:0000313" key="2">
    <source>
        <dbReference type="Proteomes" id="UP000094336"/>
    </source>
</evidence>
<protein>
    <submittedName>
        <fullName evidence="1">Uncharacterized protein</fullName>
    </submittedName>
</protein>
<evidence type="ECO:0000313" key="1">
    <source>
        <dbReference type="EMBL" id="ODQ81643.1"/>
    </source>
</evidence>
<gene>
    <name evidence="1" type="ORF">BABINDRAFT_109765</name>
</gene>
<proteinExistence type="predicted"/>
<dbReference type="AlphaFoldDB" id="A0A1E3QVG8"/>
<dbReference type="EMBL" id="KV454427">
    <property type="protein sequence ID" value="ODQ81643.1"/>
    <property type="molecule type" value="Genomic_DNA"/>
</dbReference>
<name>A0A1E3QVG8_9ASCO</name>
<organism evidence="1 2">
    <name type="scientific">Babjeviella inositovora NRRL Y-12698</name>
    <dbReference type="NCBI Taxonomy" id="984486"/>
    <lineage>
        <taxon>Eukaryota</taxon>
        <taxon>Fungi</taxon>
        <taxon>Dikarya</taxon>
        <taxon>Ascomycota</taxon>
        <taxon>Saccharomycotina</taxon>
        <taxon>Pichiomycetes</taxon>
        <taxon>Serinales incertae sedis</taxon>
        <taxon>Babjeviella</taxon>
    </lineage>
</organism>
<dbReference type="Proteomes" id="UP000094336">
    <property type="component" value="Unassembled WGS sequence"/>
</dbReference>
<keyword evidence="2" id="KW-1185">Reference proteome</keyword>
<dbReference type="RefSeq" id="XP_018986971.1">
    <property type="nucleotide sequence ID" value="XM_019126814.1"/>
</dbReference>